<dbReference type="Pfam" id="PF02225">
    <property type="entry name" value="PA"/>
    <property type="match status" value="1"/>
</dbReference>
<comment type="caution">
    <text evidence="5">The sequence shown here is derived from an EMBL/GenBank/DDBJ whole genome shotgun (WGS) entry which is preliminary data.</text>
</comment>
<reference evidence="5 6" key="1">
    <citation type="journal article" date="2007" name="Int. J. Syst. Evol. Microbiol.">
        <title>Description of Pelomonas aquatica sp. nov. and Pelomonas puraquae sp. nov., isolated from industrial and haemodialysis water.</title>
        <authorList>
            <person name="Gomila M."/>
            <person name="Bowien B."/>
            <person name="Falsen E."/>
            <person name="Moore E.R."/>
            <person name="Lalucat J."/>
        </authorList>
    </citation>
    <scope>NUCLEOTIDE SEQUENCE [LARGE SCALE GENOMIC DNA]</scope>
    <source>
        <strain evidence="5 6">CCUG 52769</strain>
    </source>
</reference>
<sequence>MIKTCQRLQRLAVGALVTGATVLGLVSQAQAAATIVINNINAAGVGFNDPTPATPVGGNPGTTLGQQRLNAFTHAANIWGATLTSNVVIVINARMTPLACTATSATLGSAGATSIFRNFANAPFTNTWYAYALANKLSGTYLGTLNAGQITANFNSELGLNANCLPGRGWYLGLDGNHGTDIDFVPVLIHELGHGLGFQTFTSGTSGAFNGGFPSIWDRFLFSVADGKTWADGSMTNAQRVASAISRDGLVWTGANVTANVPNVLSFGLAGAAFSGVNAGSLAGRTVRVGEADFGPAIGTSPVYAEVMPILEQTTGAGEGCEPFNATNAAAANGRVVFLTLGGCTVAIKTKNAQNAGAKAVLIGDTVSENAVQPSPLGGWDKTITIPAARLFLSDASVLRTQLSKRTRTGTGVFASIGRNAGARYAGADSLNRALMYAPNPFISGSSVSHFDRTAFRNQLMEPNISNDLTQSVIPPQDLTFQLFKDIGW</sequence>
<evidence type="ECO:0000256" key="1">
    <source>
        <dbReference type="ARBA" id="ARBA00022729"/>
    </source>
</evidence>
<dbReference type="PANTHER" id="PTHR22702">
    <property type="entry name" value="PROTEASE-ASSOCIATED DOMAIN-CONTAINING PROTEIN"/>
    <property type="match status" value="1"/>
</dbReference>
<accession>A0A254N1L3</accession>
<dbReference type="Proteomes" id="UP000197446">
    <property type="component" value="Unassembled WGS sequence"/>
</dbReference>
<dbReference type="SUPFAM" id="SSF52025">
    <property type="entry name" value="PA domain"/>
    <property type="match status" value="1"/>
</dbReference>
<keyword evidence="6" id="KW-1185">Reference proteome</keyword>
<protein>
    <submittedName>
        <fullName evidence="5">Peptidase</fullName>
    </submittedName>
</protein>
<dbReference type="OrthoDB" id="614750at2"/>
<feature type="signal peptide" evidence="3">
    <location>
        <begin position="1"/>
        <end position="31"/>
    </location>
</feature>
<evidence type="ECO:0000259" key="4">
    <source>
        <dbReference type="Pfam" id="PF02225"/>
    </source>
</evidence>
<evidence type="ECO:0000256" key="2">
    <source>
        <dbReference type="ARBA" id="ARBA00023180"/>
    </source>
</evidence>
<evidence type="ECO:0000313" key="5">
    <source>
        <dbReference type="EMBL" id="OWR02119.1"/>
    </source>
</evidence>
<dbReference type="InterPro" id="IPR046450">
    <property type="entry name" value="PA_dom_sf"/>
</dbReference>
<dbReference type="AlphaFoldDB" id="A0A254N1L3"/>
<dbReference type="EMBL" id="NISI01000010">
    <property type="protein sequence ID" value="OWR02119.1"/>
    <property type="molecule type" value="Genomic_DNA"/>
</dbReference>
<feature type="domain" description="PA" evidence="4">
    <location>
        <begin position="317"/>
        <end position="396"/>
    </location>
</feature>
<feature type="chain" id="PRO_5012738895" evidence="3">
    <location>
        <begin position="32"/>
        <end position="489"/>
    </location>
</feature>
<dbReference type="PANTHER" id="PTHR22702:SF1">
    <property type="entry name" value="PROTEASE-ASSOCIATED DOMAIN-CONTAINING PROTEIN 1"/>
    <property type="match status" value="1"/>
</dbReference>
<name>A0A254N1L3_9BURK</name>
<keyword evidence="2" id="KW-0325">Glycoprotein</keyword>
<gene>
    <name evidence="5" type="ORF">CDO81_20465</name>
</gene>
<keyword evidence="1 3" id="KW-0732">Signal</keyword>
<dbReference type="SUPFAM" id="SSF55486">
    <property type="entry name" value="Metalloproteases ('zincins'), catalytic domain"/>
    <property type="match status" value="1"/>
</dbReference>
<dbReference type="RefSeq" id="WP_088485095.1">
    <property type="nucleotide sequence ID" value="NZ_JBCNLH010000003.1"/>
</dbReference>
<dbReference type="Gene3D" id="3.50.30.30">
    <property type="match status" value="1"/>
</dbReference>
<evidence type="ECO:0000256" key="3">
    <source>
        <dbReference type="SAM" id="SignalP"/>
    </source>
</evidence>
<dbReference type="InterPro" id="IPR003137">
    <property type="entry name" value="PA_domain"/>
</dbReference>
<proteinExistence type="predicted"/>
<evidence type="ECO:0000313" key="6">
    <source>
        <dbReference type="Proteomes" id="UP000197446"/>
    </source>
</evidence>
<organism evidence="5 6">
    <name type="scientific">Roseateles puraquae</name>
    <dbReference type="NCBI Taxonomy" id="431059"/>
    <lineage>
        <taxon>Bacteria</taxon>
        <taxon>Pseudomonadati</taxon>
        <taxon>Pseudomonadota</taxon>
        <taxon>Betaproteobacteria</taxon>
        <taxon>Burkholderiales</taxon>
        <taxon>Sphaerotilaceae</taxon>
        <taxon>Roseateles</taxon>
    </lineage>
</organism>